<evidence type="ECO:0000256" key="4">
    <source>
        <dbReference type="ARBA" id="ARBA00022989"/>
    </source>
</evidence>
<comment type="similarity">
    <text evidence="2">Belongs to the TrbI/VirB10 family.</text>
</comment>
<dbReference type="AlphaFoldDB" id="A0A679JTT3"/>
<name>A0A679JTT3_VARPD</name>
<evidence type="ECO:0000256" key="5">
    <source>
        <dbReference type="ARBA" id="ARBA00023136"/>
    </source>
</evidence>
<sequence length="414" mass="42910">MFKVNQEPPLAEEDRDGVVEPPRAVAPGQKLILLATAGVAALLILWGVASRNHYFGLFGAASHSKDEVHAEARPVNVPEVRIPMALGGQAVPPPSYVECPGGLRLPIGLNCPESVPSVPVASSAPSSDESLAQRVRERRLRSSIAFAASAVGVRPGVALGGAPAAIAPAPPAAAETAGSTVLGRSLSGTATAGVSASLIGNPSLTLAKGTLPDCTLLTAILSDQPGFLKCLLSAPVMSMDGKVVLMEAGTTLEGEYAAGVQPGQHTIFTLWTRAVTPHFVVVPLASPGADPLGRAGTTGSVDNKWIERFAGALLFSLFEDAKQVAIAKDDARATRRAANQSGDTYNIGTQGTLSQLGNTDSTTQSVVQEMLRQGGQARPSLYKNQGEIIKIFVARDIDFSSVYALRPVDAPSMP</sequence>
<dbReference type="Pfam" id="PF03743">
    <property type="entry name" value="TrbI"/>
    <property type="match status" value="1"/>
</dbReference>
<keyword evidence="5 6" id="KW-0472">Membrane</keyword>
<organism evidence="7">
    <name type="scientific">Variovorax paradoxus</name>
    <dbReference type="NCBI Taxonomy" id="34073"/>
    <lineage>
        <taxon>Bacteria</taxon>
        <taxon>Pseudomonadati</taxon>
        <taxon>Pseudomonadota</taxon>
        <taxon>Betaproteobacteria</taxon>
        <taxon>Burkholderiales</taxon>
        <taxon>Comamonadaceae</taxon>
        <taxon>Variovorax</taxon>
    </lineage>
</organism>
<accession>A0A679JTT3</accession>
<evidence type="ECO:0000313" key="7">
    <source>
        <dbReference type="EMBL" id="CAA2109760.1"/>
    </source>
</evidence>
<dbReference type="InterPro" id="IPR042217">
    <property type="entry name" value="T4SS_VirB10/TrbI"/>
</dbReference>
<keyword evidence="3 6" id="KW-0812">Transmembrane</keyword>
<dbReference type="GO" id="GO:0016020">
    <property type="term" value="C:membrane"/>
    <property type="evidence" value="ECO:0007669"/>
    <property type="project" value="UniProtKB-SubCell"/>
</dbReference>
<dbReference type="CDD" id="cd16429">
    <property type="entry name" value="VirB10"/>
    <property type="match status" value="1"/>
</dbReference>
<dbReference type="Gene3D" id="2.40.128.260">
    <property type="entry name" value="Type IV secretion system, VirB10/TraB/TrbI"/>
    <property type="match status" value="2"/>
</dbReference>
<comment type="subcellular location">
    <subcellularLocation>
        <location evidence="1">Membrane</location>
        <topology evidence="1">Single-pass membrane protein</topology>
    </subcellularLocation>
</comment>
<protein>
    <submittedName>
        <fullName evidence="7">Type IV secretion system protein virB10</fullName>
    </submittedName>
</protein>
<proteinExistence type="inferred from homology"/>
<keyword evidence="4 6" id="KW-1133">Transmembrane helix</keyword>
<reference evidence="7" key="1">
    <citation type="submission" date="2019-12" db="EMBL/GenBank/DDBJ databases">
        <authorList>
            <person name="Cremers G."/>
        </authorList>
    </citation>
    <scope>NUCLEOTIDE SEQUENCE</scope>
    <source>
        <strain evidence="7">Vvax</strain>
    </source>
</reference>
<dbReference type="InterPro" id="IPR005498">
    <property type="entry name" value="T4SS_VirB10/TraB/TrbI"/>
</dbReference>
<feature type="transmembrane region" description="Helical" evidence="6">
    <location>
        <begin position="31"/>
        <end position="49"/>
    </location>
</feature>
<gene>
    <name evidence="7" type="ORF">VVAX_06032</name>
</gene>
<dbReference type="EMBL" id="LR743508">
    <property type="protein sequence ID" value="CAA2109760.1"/>
    <property type="molecule type" value="Genomic_DNA"/>
</dbReference>
<evidence type="ECO:0000256" key="2">
    <source>
        <dbReference type="ARBA" id="ARBA00010265"/>
    </source>
</evidence>
<evidence type="ECO:0000256" key="1">
    <source>
        <dbReference type="ARBA" id="ARBA00004167"/>
    </source>
</evidence>
<evidence type="ECO:0000256" key="6">
    <source>
        <dbReference type="SAM" id="Phobius"/>
    </source>
</evidence>
<evidence type="ECO:0000256" key="3">
    <source>
        <dbReference type="ARBA" id="ARBA00022692"/>
    </source>
</evidence>
<dbReference type="RefSeq" id="WP_339093763.1">
    <property type="nucleotide sequence ID" value="NZ_LR743508.1"/>
</dbReference>